<dbReference type="PANTHER" id="PTHR31973:SF113">
    <property type="entry name" value="PROTEIN FAR1-RELATED SEQUENCE 5-LIKE"/>
    <property type="match status" value="1"/>
</dbReference>
<dbReference type="PANTHER" id="PTHR31973">
    <property type="entry name" value="POLYPROTEIN, PUTATIVE-RELATED"/>
    <property type="match status" value="1"/>
</dbReference>
<dbReference type="GO" id="GO:0008270">
    <property type="term" value="F:zinc ion binding"/>
    <property type="evidence" value="ECO:0007669"/>
    <property type="project" value="UniProtKB-KW"/>
</dbReference>
<keyword evidence="3" id="KW-0862">Zinc</keyword>
<feature type="domain" description="SWIM-type" evidence="5">
    <location>
        <begin position="17"/>
        <end position="49"/>
    </location>
</feature>
<organism evidence="7">
    <name type="scientific">Brassica campestris</name>
    <name type="common">Field mustard</name>
    <dbReference type="NCBI Taxonomy" id="3711"/>
    <lineage>
        <taxon>Eukaryota</taxon>
        <taxon>Viridiplantae</taxon>
        <taxon>Streptophyta</taxon>
        <taxon>Embryophyta</taxon>
        <taxon>Tracheophyta</taxon>
        <taxon>Spermatophyta</taxon>
        <taxon>Magnoliopsida</taxon>
        <taxon>eudicotyledons</taxon>
        <taxon>Gunneridae</taxon>
        <taxon>Pentapetalae</taxon>
        <taxon>rosids</taxon>
        <taxon>malvids</taxon>
        <taxon>Brassicales</taxon>
        <taxon>Brassicaceae</taxon>
        <taxon>Brassiceae</taxon>
        <taxon>Brassica</taxon>
    </lineage>
</organism>
<dbReference type="InterPro" id="IPR007527">
    <property type="entry name" value="Znf_SWIM"/>
</dbReference>
<dbReference type="InterPro" id="IPR006564">
    <property type="entry name" value="Znf_PMZ"/>
</dbReference>
<proteinExistence type="predicted"/>
<evidence type="ECO:0000256" key="2">
    <source>
        <dbReference type="ARBA" id="ARBA00022771"/>
    </source>
</evidence>
<keyword evidence="2 4" id="KW-0863">Zinc-finger</keyword>
<sequence length="145" mass="15880">LIAEDEYEVRNKTGGSFHVDLAKKTCSCSEFQMLAIPCSHAVAAAIKGKVSVESLVLPAYTVGELRSAYAGSVLPVPDTIEVTELASELGGMNLYPPTTRRPPGRPKKQRFFSRGEKIMKRIRRRTLCSRCKGVGHNKATCKEAI</sequence>
<evidence type="ECO:0000256" key="4">
    <source>
        <dbReference type="PROSITE-ProRule" id="PRU00325"/>
    </source>
</evidence>
<evidence type="ECO:0000256" key="1">
    <source>
        <dbReference type="ARBA" id="ARBA00022723"/>
    </source>
</evidence>
<dbReference type="Gramene" id="A05p08620.2_BraZ1">
    <property type="protein sequence ID" value="A05p08620.2_BraZ1.CDS"/>
    <property type="gene ID" value="A05g08620.2_BraZ1"/>
</dbReference>
<feature type="non-terminal residue" evidence="7">
    <location>
        <position position="1"/>
    </location>
</feature>
<evidence type="ECO:0000256" key="3">
    <source>
        <dbReference type="ARBA" id="ARBA00022833"/>
    </source>
</evidence>
<accession>A0A3P5ZD09</accession>
<dbReference type="Pfam" id="PF04434">
    <property type="entry name" value="SWIM"/>
    <property type="match status" value="1"/>
</dbReference>
<dbReference type="Proteomes" id="UP000694005">
    <property type="component" value="Chromosome A05"/>
</dbReference>
<reference evidence="7" key="1">
    <citation type="submission" date="2018-11" db="EMBL/GenBank/DDBJ databases">
        <authorList>
            <consortium name="Genoscope - CEA"/>
            <person name="William W."/>
        </authorList>
    </citation>
    <scope>NUCLEOTIDE SEQUENCE</scope>
</reference>
<keyword evidence="1" id="KW-0479">Metal-binding</keyword>
<dbReference type="PROSITE" id="PS50966">
    <property type="entry name" value="ZF_SWIM"/>
    <property type="match status" value="1"/>
</dbReference>
<protein>
    <recommendedName>
        <fullName evidence="5">SWIM-type domain-containing protein</fullName>
    </recommendedName>
</protein>
<gene>
    <name evidence="7" type="ORF">BRAA05T19812Z</name>
    <name evidence="6" type="ORF">BRAPAZ1V2_A05P08620.2</name>
</gene>
<dbReference type="EMBL" id="LS974621">
    <property type="protein sequence ID" value="CAG7874341.1"/>
    <property type="molecule type" value="Genomic_DNA"/>
</dbReference>
<evidence type="ECO:0000259" key="5">
    <source>
        <dbReference type="PROSITE" id="PS50966"/>
    </source>
</evidence>
<dbReference type="AlphaFoldDB" id="A0A3P5ZD09"/>
<dbReference type="EMBL" id="LR031570">
    <property type="protein sequence ID" value="VDC70098.1"/>
    <property type="molecule type" value="Genomic_DNA"/>
</dbReference>
<dbReference type="SMART" id="SM00575">
    <property type="entry name" value="ZnF_PMZ"/>
    <property type="match status" value="1"/>
</dbReference>
<evidence type="ECO:0000313" key="6">
    <source>
        <dbReference type="EMBL" id="CAG7874341.1"/>
    </source>
</evidence>
<name>A0A3P5ZD09_BRACM</name>
<evidence type="ECO:0000313" key="7">
    <source>
        <dbReference type="EMBL" id="VDC70098.1"/>
    </source>
</evidence>